<name>A0AAV7LZ17_PLEWA</name>
<dbReference type="AlphaFoldDB" id="A0AAV7LZ17"/>
<protein>
    <submittedName>
        <fullName evidence="1">Uncharacterized protein</fullName>
    </submittedName>
</protein>
<dbReference type="Gene3D" id="1.20.1480.30">
    <property type="entry name" value="Designed four-helix bundle protein"/>
    <property type="match status" value="1"/>
</dbReference>
<sequence length="127" mass="14921">MAMHSRRFDGILAAVLDIKNSLEPKIDALQIDVGLMRGDHKKIKERVEIIKSTVASNRPTVKDTEPQIQTLEPEVEELRKRIEDLEGRCRRNNVWLAELPEYVEDPSMELYLDEWFTTFLSYFLSYH</sequence>
<keyword evidence="2" id="KW-1185">Reference proteome</keyword>
<dbReference type="Proteomes" id="UP001066276">
    <property type="component" value="Chromosome 10"/>
</dbReference>
<proteinExistence type="predicted"/>
<organism evidence="1 2">
    <name type="scientific">Pleurodeles waltl</name>
    <name type="common">Iberian ribbed newt</name>
    <dbReference type="NCBI Taxonomy" id="8319"/>
    <lineage>
        <taxon>Eukaryota</taxon>
        <taxon>Metazoa</taxon>
        <taxon>Chordata</taxon>
        <taxon>Craniata</taxon>
        <taxon>Vertebrata</taxon>
        <taxon>Euteleostomi</taxon>
        <taxon>Amphibia</taxon>
        <taxon>Batrachia</taxon>
        <taxon>Caudata</taxon>
        <taxon>Salamandroidea</taxon>
        <taxon>Salamandridae</taxon>
        <taxon>Pleurodelinae</taxon>
        <taxon>Pleurodeles</taxon>
    </lineage>
</organism>
<evidence type="ECO:0000313" key="1">
    <source>
        <dbReference type="EMBL" id="KAJ1096781.1"/>
    </source>
</evidence>
<dbReference type="EMBL" id="JANPWB010000014">
    <property type="protein sequence ID" value="KAJ1096781.1"/>
    <property type="molecule type" value="Genomic_DNA"/>
</dbReference>
<evidence type="ECO:0000313" key="2">
    <source>
        <dbReference type="Proteomes" id="UP001066276"/>
    </source>
</evidence>
<gene>
    <name evidence="1" type="ORF">NDU88_001912</name>
</gene>
<accession>A0AAV7LZ17</accession>
<reference evidence="1" key="1">
    <citation type="journal article" date="2022" name="bioRxiv">
        <title>Sequencing and chromosome-scale assembly of the giantPleurodeles waltlgenome.</title>
        <authorList>
            <person name="Brown T."/>
            <person name="Elewa A."/>
            <person name="Iarovenko S."/>
            <person name="Subramanian E."/>
            <person name="Araus A.J."/>
            <person name="Petzold A."/>
            <person name="Susuki M."/>
            <person name="Suzuki K.-i.T."/>
            <person name="Hayashi T."/>
            <person name="Toyoda A."/>
            <person name="Oliveira C."/>
            <person name="Osipova E."/>
            <person name="Leigh N.D."/>
            <person name="Simon A."/>
            <person name="Yun M.H."/>
        </authorList>
    </citation>
    <scope>NUCLEOTIDE SEQUENCE</scope>
    <source>
        <strain evidence="1">20211129_DDA</strain>
        <tissue evidence="1">Liver</tissue>
    </source>
</reference>
<comment type="caution">
    <text evidence="1">The sequence shown here is derived from an EMBL/GenBank/DDBJ whole genome shotgun (WGS) entry which is preliminary data.</text>
</comment>
<dbReference type="SUPFAM" id="SSF57997">
    <property type="entry name" value="Tropomyosin"/>
    <property type="match status" value="1"/>
</dbReference>